<dbReference type="InterPro" id="IPR032466">
    <property type="entry name" value="Metal_Hydrolase"/>
</dbReference>
<dbReference type="OrthoDB" id="1407586at2"/>
<dbReference type="Pfam" id="PF04909">
    <property type="entry name" value="Amidohydro_2"/>
    <property type="match status" value="1"/>
</dbReference>
<dbReference type="AlphaFoldDB" id="A0A1G6VBR5"/>
<accession>A0A1G6VBR5</accession>
<organism evidence="1 2">
    <name type="scientific">Prauserella marina</name>
    <dbReference type="NCBI Taxonomy" id="530584"/>
    <lineage>
        <taxon>Bacteria</taxon>
        <taxon>Bacillati</taxon>
        <taxon>Actinomycetota</taxon>
        <taxon>Actinomycetes</taxon>
        <taxon>Pseudonocardiales</taxon>
        <taxon>Pseudonocardiaceae</taxon>
        <taxon>Prauserella</taxon>
    </lineage>
</organism>
<gene>
    <name evidence="1" type="ORF">SAMN05421630_109158</name>
</gene>
<dbReference type="Proteomes" id="UP000199494">
    <property type="component" value="Unassembled WGS sequence"/>
</dbReference>
<reference evidence="1 2" key="1">
    <citation type="submission" date="2016-10" db="EMBL/GenBank/DDBJ databases">
        <authorList>
            <person name="de Groot N.N."/>
        </authorList>
    </citation>
    <scope>NUCLEOTIDE SEQUENCE [LARGE SCALE GENOMIC DNA]</scope>
    <source>
        <strain evidence="1 2">CGMCC 4.5506</strain>
    </source>
</reference>
<proteinExistence type="predicted"/>
<sequence length="320" mass="35444">MGQQQKSVVDMSGMILDRDCWRAYLGGFAEYAPDYFFTFGQRLSLSAGIDPLEFAAVAERDPETALDLLLASEFFDFDLDAHAARLRADGVRRQVIHSSMRLLPGGGMVNDRIAEFGAKYPDLLVPWGSVNLADPRAAIAELHRCVGELGMKGVSVTHFLDVADPLSEGADEFYSEVEALGVPLWVHNGHNLSRRVPVDWCCWRQLDVIASRHPDLVLIAGHGGWPWVLETIALCQRHPNVYLEFSTHRPRHMARSGSGWEPLFAHGASTVRHKILFGSVEWVHGMTVGELVAEFGGLDVSPRVLDAWLHDNGARLLGLD</sequence>
<dbReference type="SUPFAM" id="SSF51556">
    <property type="entry name" value="Metallo-dependent hydrolases"/>
    <property type="match status" value="1"/>
</dbReference>
<keyword evidence="2" id="KW-1185">Reference proteome</keyword>
<dbReference type="GO" id="GO:0016787">
    <property type="term" value="F:hydrolase activity"/>
    <property type="evidence" value="ECO:0007669"/>
    <property type="project" value="InterPro"/>
</dbReference>
<dbReference type="STRING" id="530584.SAMN05421630_109158"/>
<evidence type="ECO:0000313" key="2">
    <source>
        <dbReference type="Proteomes" id="UP000199494"/>
    </source>
</evidence>
<protein>
    <submittedName>
        <fullName evidence="1">Uncharacterized protein</fullName>
    </submittedName>
</protein>
<dbReference type="InterPro" id="IPR006680">
    <property type="entry name" value="Amidohydro-rel"/>
</dbReference>
<dbReference type="EMBL" id="FMZE01000009">
    <property type="protein sequence ID" value="SDD50931.1"/>
    <property type="molecule type" value="Genomic_DNA"/>
</dbReference>
<dbReference type="PANTHER" id="PTHR21240:SF19">
    <property type="entry name" value="CATALYTIC_ HYDROLASE"/>
    <property type="match status" value="1"/>
</dbReference>
<dbReference type="Gene3D" id="3.20.20.140">
    <property type="entry name" value="Metal-dependent hydrolases"/>
    <property type="match status" value="1"/>
</dbReference>
<name>A0A1G6VBR5_9PSEU</name>
<dbReference type="GO" id="GO:0016831">
    <property type="term" value="F:carboxy-lyase activity"/>
    <property type="evidence" value="ECO:0007669"/>
    <property type="project" value="InterPro"/>
</dbReference>
<dbReference type="PANTHER" id="PTHR21240">
    <property type="entry name" value="2-AMINO-3-CARBOXYLMUCONATE-6-SEMIALDEHYDE DECARBOXYLASE"/>
    <property type="match status" value="1"/>
</dbReference>
<dbReference type="RefSeq" id="WP_091808225.1">
    <property type="nucleotide sequence ID" value="NZ_CP016353.1"/>
</dbReference>
<dbReference type="InterPro" id="IPR032465">
    <property type="entry name" value="ACMSD"/>
</dbReference>
<evidence type="ECO:0000313" key="1">
    <source>
        <dbReference type="EMBL" id="SDD50931.1"/>
    </source>
</evidence>